<gene>
    <name evidence="5 7" type="primary">rimI</name>
    <name evidence="7" type="ORF">RA178_05150</name>
</gene>
<keyword evidence="7" id="KW-0687">Ribonucleoprotein</keyword>
<dbReference type="PANTHER" id="PTHR43420:SF51">
    <property type="entry name" value="PEPTIDYL-LYSINE N-ACETYLTRANSFERASE YIAC"/>
    <property type="match status" value="1"/>
</dbReference>
<keyword evidence="4 5" id="KW-0012">Acyltransferase</keyword>
<evidence type="ECO:0000256" key="1">
    <source>
        <dbReference type="ARBA" id="ARBA00005395"/>
    </source>
</evidence>
<comment type="catalytic activity">
    <reaction evidence="5">
        <text>N-terminal L-alanyl-[ribosomal protein bS18] + acetyl-CoA = N-terminal N(alpha)-acetyl-L-alanyl-[ribosomal protein bS18] + CoA + H(+)</text>
        <dbReference type="Rhea" id="RHEA:43756"/>
        <dbReference type="Rhea" id="RHEA-COMP:10676"/>
        <dbReference type="Rhea" id="RHEA-COMP:10677"/>
        <dbReference type="ChEBI" id="CHEBI:15378"/>
        <dbReference type="ChEBI" id="CHEBI:57287"/>
        <dbReference type="ChEBI" id="CHEBI:57288"/>
        <dbReference type="ChEBI" id="CHEBI:64718"/>
        <dbReference type="ChEBI" id="CHEBI:83683"/>
        <dbReference type="EC" id="2.3.1.266"/>
    </reaction>
</comment>
<dbReference type="Proteomes" id="UP001236800">
    <property type="component" value="Chromosome"/>
</dbReference>
<dbReference type="InterPro" id="IPR006464">
    <property type="entry name" value="AcTrfase_RimI/Ard1"/>
</dbReference>
<dbReference type="NCBIfam" id="TIGR01575">
    <property type="entry name" value="rimI"/>
    <property type="match status" value="1"/>
</dbReference>
<dbReference type="EC" id="2.3.1.266" evidence="5"/>
<evidence type="ECO:0000256" key="2">
    <source>
        <dbReference type="ARBA" id="ARBA00022490"/>
    </source>
</evidence>
<dbReference type="Gene3D" id="3.40.630.30">
    <property type="match status" value="1"/>
</dbReference>
<keyword evidence="3 5" id="KW-0808">Transferase</keyword>
<feature type="active site" description="Proton donor" evidence="5">
    <location>
        <position position="161"/>
    </location>
</feature>
<dbReference type="PROSITE" id="PS51186">
    <property type="entry name" value="GNAT"/>
    <property type="match status" value="1"/>
</dbReference>
<evidence type="ECO:0000256" key="3">
    <source>
        <dbReference type="ARBA" id="ARBA00022679"/>
    </source>
</evidence>
<dbReference type="InterPro" id="IPR043690">
    <property type="entry name" value="RimI"/>
</dbReference>
<comment type="function">
    <text evidence="5">Acetylates the N-terminal alanine of ribosomal protein bS18.</text>
</comment>
<dbReference type="EMBL" id="CP132914">
    <property type="protein sequence ID" value="WMB74014.1"/>
    <property type="molecule type" value="Genomic_DNA"/>
</dbReference>
<sequence>MNILPVDSLFTTQFAAQLTAGLPVELVPLTLEDVPQMVQLESLAHSHPMSEGNLADCFGHLYRVLGLKLSTHLEMDANTEANIDVVSDSDTYHIEGLLGFAIVQQIIDEVTLLDICLLPSQQGKGYGKLLLKAVMASAKVSGAVVLMLEVRESNFAARALYQQAGFIESGRRKGYYPIEGGKEDAILMDLAITQE</sequence>
<dbReference type="GO" id="GO:0008999">
    <property type="term" value="F:protein-N-terminal-alanine acetyltransferase activity"/>
    <property type="evidence" value="ECO:0007669"/>
    <property type="project" value="UniProtKB-UniRule"/>
</dbReference>
<accession>A0AA50KFM2</accession>
<evidence type="ECO:0000259" key="6">
    <source>
        <dbReference type="PROSITE" id="PS51186"/>
    </source>
</evidence>
<evidence type="ECO:0000256" key="5">
    <source>
        <dbReference type="HAMAP-Rule" id="MF_02210"/>
    </source>
</evidence>
<evidence type="ECO:0000313" key="7">
    <source>
        <dbReference type="EMBL" id="WMB74014.1"/>
    </source>
</evidence>
<name>A0AA50KFM2_9GAMM</name>
<dbReference type="PANTHER" id="PTHR43420">
    <property type="entry name" value="ACETYLTRANSFERASE"/>
    <property type="match status" value="1"/>
</dbReference>
<protein>
    <recommendedName>
        <fullName evidence="5">[Ribosomal protein bS18]-alanine N-acetyltransferase</fullName>
        <ecNumber evidence="5">2.3.1.266</ecNumber>
    </recommendedName>
</protein>
<comment type="caution">
    <text evidence="5">Lacks conserved residue(s) required for the propagation of feature annotation.</text>
</comment>
<dbReference type="CDD" id="cd04301">
    <property type="entry name" value="NAT_SF"/>
    <property type="match status" value="1"/>
</dbReference>
<proteinExistence type="inferred from homology"/>
<dbReference type="GO" id="GO:0005840">
    <property type="term" value="C:ribosome"/>
    <property type="evidence" value="ECO:0007669"/>
    <property type="project" value="UniProtKB-KW"/>
</dbReference>
<dbReference type="SUPFAM" id="SSF55729">
    <property type="entry name" value="Acyl-CoA N-acyltransferases (Nat)"/>
    <property type="match status" value="1"/>
</dbReference>
<organism evidence="7">
    <name type="scientific">Shewanella oncorhynchi</name>
    <dbReference type="NCBI Taxonomy" id="2726434"/>
    <lineage>
        <taxon>Bacteria</taxon>
        <taxon>Pseudomonadati</taxon>
        <taxon>Pseudomonadota</taxon>
        <taxon>Gammaproteobacteria</taxon>
        <taxon>Alteromonadales</taxon>
        <taxon>Shewanellaceae</taxon>
        <taxon>Shewanella</taxon>
    </lineage>
</organism>
<comment type="subcellular location">
    <subcellularLocation>
        <location evidence="5">Cytoplasm</location>
    </subcellularLocation>
</comment>
<dbReference type="InterPro" id="IPR016181">
    <property type="entry name" value="Acyl_CoA_acyltransferase"/>
</dbReference>
<dbReference type="RefSeq" id="WP_306684833.1">
    <property type="nucleotide sequence ID" value="NZ_CP132914.1"/>
</dbReference>
<dbReference type="GeneID" id="301338548"/>
<reference evidence="7" key="1">
    <citation type="submission" date="2023-08" db="EMBL/GenBank/DDBJ databases">
        <title>Complete genome sequence of Shewanella oncorhynchi Z-P2, a siderophore putrebactin-producing bacterium.</title>
        <authorList>
            <person name="Zhang Y."/>
        </authorList>
    </citation>
    <scope>NUCLEOTIDE SEQUENCE</scope>
    <source>
        <strain evidence="7">Z-P2</strain>
    </source>
</reference>
<dbReference type="KEGG" id="sog:RA178_05150"/>
<dbReference type="Pfam" id="PF00583">
    <property type="entry name" value="Acetyltransf_1"/>
    <property type="match status" value="1"/>
</dbReference>
<dbReference type="AlphaFoldDB" id="A0AA50KFM2"/>
<feature type="active site" description="Proton acceptor" evidence="5">
    <location>
        <position position="149"/>
    </location>
</feature>
<feature type="domain" description="N-acetyltransferase" evidence="6">
    <location>
        <begin position="24"/>
        <end position="193"/>
    </location>
</feature>
<dbReference type="GO" id="GO:0005737">
    <property type="term" value="C:cytoplasm"/>
    <property type="evidence" value="ECO:0007669"/>
    <property type="project" value="UniProtKB-SubCell"/>
</dbReference>
<comment type="similarity">
    <text evidence="1 5">Belongs to the acetyltransferase family. RimI subfamily.</text>
</comment>
<dbReference type="HAMAP" id="MF_02210">
    <property type="entry name" value="RimI"/>
    <property type="match status" value="1"/>
</dbReference>
<keyword evidence="2 5" id="KW-0963">Cytoplasm</keyword>
<dbReference type="InterPro" id="IPR000182">
    <property type="entry name" value="GNAT_dom"/>
</dbReference>
<keyword evidence="7" id="KW-0689">Ribosomal protein</keyword>
<dbReference type="InterPro" id="IPR050680">
    <property type="entry name" value="YpeA/RimI_acetyltransf"/>
</dbReference>
<evidence type="ECO:0000256" key="4">
    <source>
        <dbReference type="ARBA" id="ARBA00023315"/>
    </source>
</evidence>
<feature type="binding site" evidence="5">
    <location>
        <position position="154"/>
    </location>
    <ligand>
        <name>acetyl-CoA</name>
        <dbReference type="ChEBI" id="CHEBI:57288"/>
    </ligand>
</feature>